<dbReference type="eggNOG" id="COG0591">
    <property type="taxonomic scope" value="Bacteria"/>
</dbReference>
<dbReference type="InterPro" id="IPR036890">
    <property type="entry name" value="HATPase_C_sf"/>
</dbReference>
<dbReference type="CDD" id="cd00130">
    <property type="entry name" value="PAS"/>
    <property type="match status" value="1"/>
</dbReference>
<keyword evidence="14" id="KW-0175">Coiled coil</keyword>
<feature type="transmembrane region" description="Helical" evidence="15">
    <location>
        <begin position="399"/>
        <end position="420"/>
    </location>
</feature>
<feature type="transmembrane region" description="Helical" evidence="15">
    <location>
        <begin position="239"/>
        <end position="261"/>
    </location>
</feature>
<feature type="transmembrane region" description="Helical" evidence="15">
    <location>
        <begin position="364"/>
        <end position="387"/>
    </location>
</feature>
<evidence type="ECO:0000313" key="19">
    <source>
        <dbReference type="Proteomes" id="UP000186895"/>
    </source>
</evidence>
<dbReference type="InterPro" id="IPR036097">
    <property type="entry name" value="HisK_dim/P_sf"/>
</dbReference>
<dbReference type="InterPro" id="IPR005467">
    <property type="entry name" value="His_kinase_dom"/>
</dbReference>
<keyword evidence="9 18" id="KW-0418">Kinase</keyword>
<dbReference type="SMART" id="SM00091">
    <property type="entry name" value="PAS"/>
    <property type="match status" value="1"/>
</dbReference>
<dbReference type="EMBL" id="FTMN01000015">
    <property type="protein sequence ID" value="SIR04314.1"/>
    <property type="molecule type" value="Genomic_DNA"/>
</dbReference>
<dbReference type="PROSITE" id="PS50109">
    <property type="entry name" value="HIS_KIN"/>
    <property type="match status" value="1"/>
</dbReference>
<feature type="transmembrane region" description="Helical" evidence="15">
    <location>
        <begin position="6"/>
        <end position="27"/>
    </location>
</feature>
<gene>
    <name evidence="18" type="ORF">SAMN05421647_11532</name>
</gene>
<feature type="transmembrane region" description="Helical" evidence="15">
    <location>
        <begin position="73"/>
        <end position="94"/>
    </location>
</feature>
<feature type="transmembrane region" description="Helical" evidence="15">
    <location>
        <begin position="39"/>
        <end position="61"/>
    </location>
</feature>
<dbReference type="STRING" id="49186.SAMN05421647_11532"/>
<feature type="domain" description="PAS" evidence="17">
    <location>
        <begin position="621"/>
        <end position="665"/>
    </location>
</feature>
<feature type="domain" description="Histidine kinase" evidence="16">
    <location>
        <begin position="751"/>
        <end position="966"/>
    </location>
</feature>
<evidence type="ECO:0000256" key="13">
    <source>
        <dbReference type="ARBA" id="ARBA00023136"/>
    </source>
</evidence>
<evidence type="ECO:0000256" key="6">
    <source>
        <dbReference type="ARBA" id="ARBA00022679"/>
    </source>
</evidence>
<dbReference type="GO" id="GO:0006355">
    <property type="term" value="P:regulation of DNA-templated transcription"/>
    <property type="evidence" value="ECO:0007669"/>
    <property type="project" value="InterPro"/>
</dbReference>
<name>A0A1N6XPM5_9GAMM</name>
<feature type="transmembrane region" description="Helical" evidence="15">
    <location>
        <begin position="273"/>
        <end position="296"/>
    </location>
</feature>
<comment type="similarity">
    <text evidence="3">Belongs to the sodium:solute symporter (SSF) (TC 2.A.21) family.</text>
</comment>
<feature type="transmembrane region" description="Helical" evidence="15">
    <location>
        <begin position="115"/>
        <end position="139"/>
    </location>
</feature>
<evidence type="ECO:0000256" key="9">
    <source>
        <dbReference type="ARBA" id="ARBA00022777"/>
    </source>
</evidence>
<dbReference type="InterPro" id="IPR004358">
    <property type="entry name" value="Sig_transdc_His_kin-like_C"/>
</dbReference>
<dbReference type="Proteomes" id="UP000186895">
    <property type="component" value="Unassembled WGS sequence"/>
</dbReference>
<dbReference type="Pfam" id="PF02518">
    <property type="entry name" value="HATPase_c"/>
    <property type="match status" value="1"/>
</dbReference>
<dbReference type="InterPro" id="IPR035965">
    <property type="entry name" value="PAS-like_dom_sf"/>
</dbReference>
<evidence type="ECO:0000256" key="1">
    <source>
        <dbReference type="ARBA" id="ARBA00000085"/>
    </source>
</evidence>
<dbReference type="NCBIfam" id="TIGR00229">
    <property type="entry name" value="sensory_box"/>
    <property type="match status" value="1"/>
</dbReference>
<dbReference type="Pfam" id="PF00512">
    <property type="entry name" value="HisKA"/>
    <property type="match status" value="1"/>
</dbReference>
<dbReference type="InterPro" id="IPR000014">
    <property type="entry name" value="PAS"/>
</dbReference>
<dbReference type="Gene3D" id="3.30.565.10">
    <property type="entry name" value="Histidine kinase-like ATPase, C-terminal domain"/>
    <property type="match status" value="1"/>
</dbReference>
<evidence type="ECO:0000256" key="5">
    <source>
        <dbReference type="ARBA" id="ARBA00022553"/>
    </source>
</evidence>
<dbReference type="PANTHER" id="PTHR43065">
    <property type="entry name" value="SENSOR HISTIDINE KINASE"/>
    <property type="match status" value="1"/>
</dbReference>
<evidence type="ECO:0000256" key="11">
    <source>
        <dbReference type="ARBA" id="ARBA00022989"/>
    </source>
</evidence>
<dbReference type="RefSeq" id="WP_076466409.1">
    <property type="nucleotide sequence ID" value="NZ_FTMN01000015.1"/>
</dbReference>
<feature type="coiled-coil region" evidence="14">
    <location>
        <begin position="597"/>
        <end position="624"/>
    </location>
</feature>
<dbReference type="GO" id="GO:0016020">
    <property type="term" value="C:membrane"/>
    <property type="evidence" value="ECO:0007669"/>
    <property type="project" value="UniProtKB-SubCell"/>
</dbReference>
<protein>
    <recommendedName>
        <fullName evidence="4">histidine kinase</fullName>
        <ecNumber evidence="4">2.7.13.3</ecNumber>
    </recommendedName>
</protein>
<evidence type="ECO:0000256" key="4">
    <source>
        <dbReference type="ARBA" id="ARBA00012438"/>
    </source>
</evidence>
<evidence type="ECO:0000259" key="16">
    <source>
        <dbReference type="PROSITE" id="PS50109"/>
    </source>
</evidence>
<keyword evidence="6" id="KW-0808">Transferase</keyword>
<comment type="catalytic activity">
    <reaction evidence="1">
        <text>ATP + protein L-histidine = ADP + protein N-phospho-L-histidine.</text>
        <dbReference type="EC" id="2.7.13.3"/>
    </reaction>
</comment>
<dbReference type="AlphaFoldDB" id="A0A1N6XPM5"/>
<evidence type="ECO:0000313" key="18">
    <source>
        <dbReference type="EMBL" id="SIR04314.1"/>
    </source>
</evidence>
<dbReference type="InterPro" id="IPR013767">
    <property type="entry name" value="PAS_fold"/>
</dbReference>
<comment type="subcellular location">
    <subcellularLocation>
        <location evidence="2">Membrane</location>
        <topology evidence="2">Multi-pass membrane protein</topology>
    </subcellularLocation>
</comment>
<evidence type="ECO:0000256" key="2">
    <source>
        <dbReference type="ARBA" id="ARBA00004141"/>
    </source>
</evidence>
<organism evidence="18 19">
    <name type="scientific">Marinobacterium stanieri</name>
    <dbReference type="NCBI Taxonomy" id="49186"/>
    <lineage>
        <taxon>Bacteria</taxon>
        <taxon>Pseudomonadati</taxon>
        <taxon>Pseudomonadota</taxon>
        <taxon>Gammaproteobacteria</taxon>
        <taxon>Oceanospirillales</taxon>
        <taxon>Oceanospirillaceae</taxon>
        <taxon>Marinobacterium</taxon>
    </lineage>
</organism>
<feature type="transmembrane region" description="Helical" evidence="15">
    <location>
        <begin position="183"/>
        <end position="210"/>
    </location>
</feature>
<accession>A0A1N6XPM5</accession>
<evidence type="ECO:0000256" key="7">
    <source>
        <dbReference type="ARBA" id="ARBA00022692"/>
    </source>
</evidence>
<dbReference type="Pfam" id="PF00989">
    <property type="entry name" value="PAS"/>
    <property type="match status" value="1"/>
</dbReference>
<dbReference type="InterPro" id="IPR003661">
    <property type="entry name" value="HisK_dim/P_dom"/>
</dbReference>
<keyword evidence="8" id="KW-0547">Nucleotide-binding</keyword>
<dbReference type="eggNOG" id="COG4191">
    <property type="taxonomic scope" value="Bacteria"/>
</dbReference>
<proteinExistence type="inferred from homology"/>
<sequence>MNFELSALLVLGCGYLLTLFGVAWLTERRLLPDRLTRHPAVHVLALCVFASAWTFYGIFGLAHNAGFAYLSSYLGASAAFLLAPVVLIPIMRITRRHQLSSLADLFSFRFRSGRVGTLTTLLTLFISLPLISIQIQALADSLPMLNPQVSSSHAAAVFCVVIAVFSILFGARHASLRNSHNGLVFAIALASLIKLVALVAIAVYALFFVLGGPAELSDWLQSNPAQLDSLQQQQQSDHWQILLLAFFACAFVMPHMFQIAFTENLPPESLYRASWGVPLFLLVLALAVLPILWAAVKTQALTNPEYLVLQLGQALQLPWLSTLAFIGGLSAASGIIIVATVALASMLQNHVVLPLVRVPNNVRFYAWLLWIRRLIILGLVLGSYLFFQFIGHRFSLNQLGLLAFIGFLQFLPGVLATLYWPRASRNGFLLGLIAGFVVWAQGLLLPMMGLSLLGDTPESPLAGDSHSAALLSLTANIAMLVLGSLIFPGSRQERAAADACMLNALPGPTERQIRVESDNDFITRLSPRLGDKPARREVRRALRELQLPAGQLKPLDTLRLRTQLEQNLSGLLGPVEAATLLQPLDESLDSGFKARNVHLLEQQLETYDQRLSGLAAELDQLRRYHRATLQRLPIGACTIDAQHRILFWNAEMEQYTGLSTEAALGIDLAQLPAPWDELLNDFADASEFHLEAQGVELQGAQRWFSLHKAALDDAPDPGMVLLIEDETQTQLLARKLAHSERLASIGRFAAGVAHEIGNPVTGIACLAQNLKLETEEPEILSTGDQIVDQTHRITRIVQSLVRFAHTGRQEGPEHFEPVNLHDCIAEAVHLVSLDRRGRQQQFHNQVQTDLQIPGDLQLLLQVFVNLLNNASDASDEYGEIHIEASLNTHSVRVLIIDEGSGIPPELQGQLFEPFFTTKEPGKGTGLGLPLVYNIITQHYGNIEILSPANKKQNKGTRVVITLPRLQSDAIAQQTPAADEEGLSG</sequence>
<dbReference type="PROSITE" id="PS50112">
    <property type="entry name" value="PAS"/>
    <property type="match status" value="1"/>
</dbReference>
<evidence type="ECO:0000256" key="12">
    <source>
        <dbReference type="ARBA" id="ARBA00023012"/>
    </source>
</evidence>
<keyword evidence="10" id="KW-0067">ATP-binding</keyword>
<dbReference type="InterPro" id="IPR038377">
    <property type="entry name" value="Na/Glc_symporter_sf"/>
</dbReference>
<evidence type="ECO:0000256" key="3">
    <source>
        <dbReference type="ARBA" id="ARBA00006434"/>
    </source>
</evidence>
<dbReference type="GO" id="GO:0005524">
    <property type="term" value="F:ATP binding"/>
    <property type="evidence" value="ECO:0007669"/>
    <property type="project" value="UniProtKB-KW"/>
</dbReference>
<dbReference type="InterPro" id="IPR001734">
    <property type="entry name" value="Na/solute_symporter"/>
</dbReference>
<feature type="transmembrane region" description="Helical" evidence="15">
    <location>
        <begin position="427"/>
        <end position="448"/>
    </location>
</feature>
<dbReference type="Gene3D" id="1.10.287.130">
    <property type="match status" value="1"/>
</dbReference>
<dbReference type="GO" id="GO:0022857">
    <property type="term" value="F:transmembrane transporter activity"/>
    <property type="evidence" value="ECO:0007669"/>
    <property type="project" value="InterPro"/>
</dbReference>
<dbReference type="SUPFAM" id="SSF55874">
    <property type="entry name" value="ATPase domain of HSP90 chaperone/DNA topoisomerase II/histidine kinase"/>
    <property type="match status" value="1"/>
</dbReference>
<dbReference type="Gene3D" id="1.20.1730.10">
    <property type="entry name" value="Sodium/glucose cotransporter"/>
    <property type="match status" value="1"/>
</dbReference>
<dbReference type="CDD" id="cd00082">
    <property type="entry name" value="HisKA"/>
    <property type="match status" value="1"/>
</dbReference>
<feature type="transmembrane region" description="Helical" evidence="15">
    <location>
        <begin position="468"/>
        <end position="487"/>
    </location>
</feature>
<dbReference type="Gene3D" id="3.30.450.20">
    <property type="entry name" value="PAS domain"/>
    <property type="match status" value="1"/>
</dbReference>
<keyword evidence="19" id="KW-1185">Reference proteome</keyword>
<feature type="transmembrane region" description="Helical" evidence="15">
    <location>
        <begin position="151"/>
        <end position="171"/>
    </location>
</feature>
<dbReference type="InterPro" id="IPR003594">
    <property type="entry name" value="HATPase_dom"/>
</dbReference>
<evidence type="ECO:0000256" key="15">
    <source>
        <dbReference type="SAM" id="Phobius"/>
    </source>
</evidence>
<dbReference type="SUPFAM" id="SSF47384">
    <property type="entry name" value="Homodimeric domain of signal transducing histidine kinase"/>
    <property type="match status" value="1"/>
</dbReference>
<reference evidence="18 19" key="1">
    <citation type="submission" date="2017-01" db="EMBL/GenBank/DDBJ databases">
        <authorList>
            <person name="Mah S.A."/>
            <person name="Swanson W.J."/>
            <person name="Moy G.W."/>
            <person name="Vacquier V.D."/>
        </authorList>
    </citation>
    <scope>NUCLEOTIDE SEQUENCE [LARGE SCALE GENOMIC DNA]</scope>
    <source>
        <strain evidence="18 19">DSM 7027</strain>
    </source>
</reference>
<dbReference type="PRINTS" id="PR00344">
    <property type="entry name" value="BCTRLSENSOR"/>
</dbReference>
<evidence type="ECO:0000256" key="8">
    <source>
        <dbReference type="ARBA" id="ARBA00022741"/>
    </source>
</evidence>
<evidence type="ECO:0000256" key="14">
    <source>
        <dbReference type="SAM" id="Coils"/>
    </source>
</evidence>
<keyword evidence="7 15" id="KW-0812">Transmembrane</keyword>
<evidence type="ECO:0000259" key="17">
    <source>
        <dbReference type="PROSITE" id="PS50112"/>
    </source>
</evidence>
<keyword evidence="5" id="KW-0597">Phosphoprotein</keyword>
<evidence type="ECO:0000256" key="10">
    <source>
        <dbReference type="ARBA" id="ARBA00022840"/>
    </source>
</evidence>
<keyword evidence="12" id="KW-0902">Two-component regulatory system</keyword>
<dbReference type="SUPFAM" id="SSF55785">
    <property type="entry name" value="PYP-like sensor domain (PAS domain)"/>
    <property type="match status" value="1"/>
</dbReference>
<keyword evidence="13 15" id="KW-0472">Membrane</keyword>
<dbReference type="PANTHER" id="PTHR43065:SF10">
    <property type="entry name" value="PEROXIDE STRESS-ACTIVATED HISTIDINE KINASE MAK3"/>
    <property type="match status" value="1"/>
</dbReference>
<dbReference type="SMART" id="SM00388">
    <property type="entry name" value="HisKA"/>
    <property type="match status" value="1"/>
</dbReference>
<dbReference type="SMART" id="SM00387">
    <property type="entry name" value="HATPase_c"/>
    <property type="match status" value="1"/>
</dbReference>
<dbReference type="GO" id="GO:0000155">
    <property type="term" value="F:phosphorelay sensor kinase activity"/>
    <property type="evidence" value="ECO:0007669"/>
    <property type="project" value="InterPro"/>
</dbReference>
<dbReference type="PROSITE" id="PS50283">
    <property type="entry name" value="NA_SOLUT_SYMP_3"/>
    <property type="match status" value="1"/>
</dbReference>
<dbReference type="EC" id="2.7.13.3" evidence="4"/>
<keyword evidence="11 15" id="KW-1133">Transmembrane helix</keyword>
<feature type="transmembrane region" description="Helical" evidence="15">
    <location>
        <begin position="316"/>
        <end position="343"/>
    </location>
</feature>